<keyword evidence="7 13" id="KW-1133">Transmembrane helix</keyword>
<evidence type="ECO:0000256" key="3">
    <source>
        <dbReference type="ARBA" id="ARBA00022516"/>
    </source>
</evidence>
<keyword evidence="9 13" id="KW-0472">Membrane</keyword>
<evidence type="ECO:0000313" key="16">
    <source>
        <dbReference type="Proteomes" id="UP000002815"/>
    </source>
</evidence>
<evidence type="ECO:0000256" key="7">
    <source>
        <dbReference type="ARBA" id="ARBA00022989"/>
    </source>
</evidence>
<evidence type="ECO:0000256" key="12">
    <source>
        <dbReference type="NCBIfam" id="TIGR04265"/>
    </source>
</evidence>
<evidence type="ECO:0000256" key="8">
    <source>
        <dbReference type="ARBA" id="ARBA00023098"/>
    </source>
</evidence>
<comment type="caution">
    <text evidence="15">The sequence shown here is derived from an EMBL/GenBank/DDBJ whole genome shotgun (WGS) entry which is preliminary data.</text>
</comment>
<comment type="subcellular location">
    <subcellularLocation>
        <location evidence="1">Cell membrane</location>
        <topology evidence="1">Multi-pass membrane protein</topology>
    </subcellularLocation>
</comment>
<keyword evidence="4" id="KW-0808">Transferase</keyword>
<keyword evidence="8" id="KW-0443">Lipid metabolism</keyword>
<evidence type="ECO:0000256" key="13">
    <source>
        <dbReference type="SAM" id="Phobius"/>
    </source>
</evidence>
<keyword evidence="2" id="KW-1003">Cell membrane</keyword>
<name>E8JXP3_9STRE</name>
<dbReference type="PANTHER" id="PTHR21248">
    <property type="entry name" value="CARDIOLIPIN SYNTHASE"/>
    <property type="match status" value="1"/>
</dbReference>
<keyword evidence="16" id="KW-1185">Reference proteome</keyword>
<dbReference type="GO" id="GO:0016787">
    <property type="term" value="F:hydrolase activity"/>
    <property type="evidence" value="ECO:0007669"/>
    <property type="project" value="UniProtKB-KW"/>
</dbReference>
<dbReference type="GO" id="GO:0032049">
    <property type="term" value="P:cardiolipin biosynthetic process"/>
    <property type="evidence" value="ECO:0007669"/>
    <property type="project" value="UniProtKB-UniRule"/>
</dbReference>
<dbReference type="PANTHER" id="PTHR21248:SF22">
    <property type="entry name" value="PHOSPHOLIPASE D"/>
    <property type="match status" value="1"/>
</dbReference>
<gene>
    <name evidence="15" type="primary">cls</name>
    <name evidence="15" type="ORF">HMPREF9423_0006</name>
</gene>
<dbReference type="SMART" id="SM00155">
    <property type="entry name" value="PLDc"/>
    <property type="match status" value="2"/>
</dbReference>
<reference evidence="15 16" key="1">
    <citation type="submission" date="2010-12" db="EMBL/GenBank/DDBJ databases">
        <authorList>
            <person name="Muzny D."/>
            <person name="Qin X."/>
            <person name="Deng J."/>
            <person name="Jiang H."/>
            <person name="Liu Y."/>
            <person name="Qu J."/>
            <person name="Song X.-Z."/>
            <person name="Zhang L."/>
            <person name="Thornton R."/>
            <person name="Coyle M."/>
            <person name="Francisco L."/>
            <person name="Jackson L."/>
            <person name="Javaid M."/>
            <person name="Korchina V."/>
            <person name="Kovar C."/>
            <person name="Mata R."/>
            <person name="Mathew T."/>
            <person name="Ngo R."/>
            <person name="Nguyen L."/>
            <person name="Nguyen N."/>
            <person name="Okwuonu G."/>
            <person name="Ongeri F."/>
            <person name="Pham C."/>
            <person name="Simmons D."/>
            <person name="Wilczek-Boney K."/>
            <person name="Hale W."/>
            <person name="Jakkamsetti A."/>
            <person name="Pham P."/>
            <person name="Ruth R."/>
            <person name="San Lucas F."/>
            <person name="Warren J."/>
            <person name="Zhang J."/>
            <person name="Zhao Z."/>
            <person name="Zhou C."/>
            <person name="Zhu D."/>
            <person name="Lee S."/>
            <person name="Bess C."/>
            <person name="Blankenburg K."/>
            <person name="Forbes L."/>
            <person name="Fu Q."/>
            <person name="Gubbala S."/>
            <person name="Hirani K."/>
            <person name="Jayaseelan J.C."/>
            <person name="Lara F."/>
            <person name="Munidasa M."/>
            <person name="Palculict T."/>
            <person name="Patil S."/>
            <person name="Pu L.-L."/>
            <person name="Saada N."/>
            <person name="Tang L."/>
            <person name="Weissenberger G."/>
            <person name="Zhu Y."/>
            <person name="Hemphill L."/>
            <person name="Shang Y."/>
            <person name="Youmans B."/>
            <person name="Ayvaz T."/>
            <person name="Ross M."/>
            <person name="Santibanez J."/>
            <person name="Aqrawi P."/>
            <person name="Gross S."/>
            <person name="Joshi V."/>
            <person name="Fowler G."/>
            <person name="Nazareth L."/>
            <person name="Reid J."/>
            <person name="Worley K."/>
            <person name="Petrosino J."/>
            <person name="Highlander S."/>
            <person name="Gibbs R."/>
        </authorList>
    </citation>
    <scope>NUCLEOTIDE SEQUENCE [LARGE SCALE GENOMIC DNA]</scope>
    <source>
        <strain evidence="15 16">ATCC 700779</strain>
    </source>
</reference>
<dbReference type="EC" id="2.7.8.-" evidence="12"/>
<dbReference type="CDD" id="cd09154">
    <property type="entry name" value="PLDc_SMU_988_like_1"/>
    <property type="match status" value="1"/>
</dbReference>
<evidence type="ECO:0000256" key="6">
    <source>
        <dbReference type="ARBA" id="ARBA00022737"/>
    </source>
</evidence>
<evidence type="ECO:0000256" key="5">
    <source>
        <dbReference type="ARBA" id="ARBA00022692"/>
    </source>
</evidence>
<dbReference type="InterPro" id="IPR022924">
    <property type="entry name" value="Cardiolipin_synthase"/>
</dbReference>
<dbReference type="EMBL" id="AEVD01000001">
    <property type="protein sequence ID" value="EFX37631.1"/>
    <property type="molecule type" value="Genomic_DNA"/>
</dbReference>
<proteinExistence type="predicted"/>
<accession>E8JXP3</accession>
<dbReference type="InterPro" id="IPR025202">
    <property type="entry name" value="PLD-like_dom"/>
</dbReference>
<dbReference type="InterPro" id="IPR027379">
    <property type="entry name" value="CLS_N"/>
</dbReference>
<dbReference type="GO" id="GO:0005886">
    <property type="term" value="C:plasma membrane"/>
    <property type="evidence" value="ECO:0007669"/>
    <property type="project" value="UniProtKB-SubCell"/>
</dbReference>
<evidence type="ECO:0000256" key="4">
    <source>
        <dbReference type="ARBA" id="ARBA00022679"/>
    </source>
</evidence>
<keyword evidence="11" id="KW-1208">Phospholipid metabolism</keyword>
<dbReference type="Pfam" id="PF13396">
    <property type="entry name" value="PLDc_N"/>
    <property type="match status" value="1"/>
</dbReference>
<organism evidence="15 16">
    <name type="scientific">Streptococcus infantis ATCC 700779</name>
    <dbReference type="NCBI Taxonomy" id="889204"/>
    <lineage>
        <taxon>Bacteria</taxon>
        <taxon>Bacillati</taxon>
        <taxon>Bacillota</taxon>
        <taxon>Bacilli</taxon>
        <taxon>Lactobacillales</taxon>
        <taxon>Streptococcaceae</taxon>
        <taxon>Streptococcus</taxon>
    </lineage>
</organism>
<feature type="domain" description="PLD phosphodiesterase" evidence="14">
    <location>
        <begin position="415"/>
        <end position="442"/>
    </location>
</feature>
<keyword evidence="6" id="KW-0677">Repeat</keyword>
<feature type="transmembrane region" description="Helical" evidence="13">
    <location>
        <begin position="31"/>
        <end position="53"/>
    </location>
</feature>
<evidence type="ECO:0000256" key="11">
    <source>
        <dbReference type="ARBA" id="ARBA00023264"/>
    </source>
</evidence>
<dbReference type="SUPFAM" id="SSF56024">
    <property type="entry name" value="Phospholipase D/nuclease"/>
    <property type="match status" value="2"/>
</dbReference>
<evidence type="ECO:0000256" key="9">
    <source>
        <dbReference type="ARBA" id="ARBA00023136"/>
    </source>
</evidence>
<keyword evidence="10" id="KW-0594">Phospholipid biosynthesis</keyword>
<dbReference type="GO" id="GO:0008808">
    <property type="term" value="F:cardiolipin synthase activity"/>
    <property type="evidence" value="ECO:0007669"/>
    <property type="project" value="UniProtKB-UniRule"/>
</dbReference>
<evidence type="ECO:0000259" key="14">
    <source>
        <dbReference type="PROSITE" id="PS50035"/>
    </source>
</evidence>
<dbReference type="CDD" id="cd09160">
    <property type="entry name" value="PLDc_SMU_988_like_2"/>
    <property type="match status" value="1"/>
</dbReference>
<dbReference type="Pfam" id="PF13091">
    <property type="entry name" value="PLDc_2"/>
    <property type="match status" value="2"/>
</dbReference>
<feature type="transmembrane region" description="Helical" evidence="13">
    <location>
        <begin position="59"/>
        <end position="78"/>
    </location>
</feature>
<sequence length="501" mass="57740">MSKYGFSIAIILIELFLVFGIILYMSQIAPIIWVTLVFLISVATVIAIVNRSMSPESKVTWLIVTFVPVFGPLLYLMFGERRLSKKELKQLQELNSIAFHENNGRQFHLQLQETDKPAYGIINALLHMDSNAEVYDQTDSQFFASGEEMWKQMLEDLKRAEKFIFLEYYIVDEGLMWDSILKILEEKAAQGVEVKMLYDDIGCMVTLPGDYTVHLRSKGIDAHKFNKVIPRMTVAYNNRDHRKILVIDGQISYTGGINLADEYINHIERFGHWKDSGIRIDGPATQAFTRLFLMNWYINRGEISDFDQYHLENQTRFGSGLCIPYGSGPKPIYKTKVGKIVYQNLINQAEDFVYITTPYLIIDYDLTEDIKNAAMRGVDVRIVTPHIPDKKLIQLVTRGAYPDLLSAGVRIFEYTPGFIHSKQMIVDDRFAAVGTINLDYRSLVHHYENAVLLYKTESIADIRKDFEGIFEQSQEIFSDTINPTWYQMMIKEVTQLFAPML</sequence>
<dbReference type="Proteomes" id="UP000002815">
    <property type="component" value="Unassembled WGS sequence"/>
</dbReference>
<protein>
    <recommendedName>
        <fullName evidence="12">Cardiolipin synthase</fullName>
        <ecNumber evidence="12">2.7.8.-</ecNumber>
    </recommendedName>
</protein>
<evidence type="ECO:0000256" key="2">
    <source>
        <dbReference type="ARBA" id="ARBA00022475"/>
    </source>
</evidence>
<dbReference type="HOGENOM" id="CLU_038053_1_2_9"/>
<feature type="domain" description="PLD phosphodiesterase" evidence="14">
    <location>
        <begin position="236"/>
        <end position="263"/>
    </location>
</feature>
<dbReference type="eggNOG" id="COG1502">
    <property type="taxonomic scope" value="Bacteria"/>
</dbReference>
<dbReference type="AlphaFoldDB" id="E8JXP3"/>
<dbReference type="InterPro" id="IPR001736">
    <property type="entry name" value="PLipase_D/transphosphatidylase"/>
</dbReference>
<evidence type="ECO:0000256" key="10">
    <source>
        <dbReference type="ARBA" id="ARBA00023209"/>
    </source>
</evidence>
<feature type="transmembrane region" description="Helical" evidence="13">
    <location>
        <begin position="6"/>
        <end position="24"/>
    </location>
</feature>
<keyword evidence="5 13" id="KW-0812">Transmembrane</keyword>
<keyword evidence="3" id="KW-0444">Lipid biosynthesis</keyword>
<keyword evidence="15" id="KW-0378">Hydrolase</keyword>
<evidence type="ECO:0000313" key="15">
    <source>
        <dbReference type="EMBL" id="EFX37631.1"/>
    </source>
</evidence>
<dbReference type="Gene3D" id="3.30.870.10">
    <property type="entry name" value="Endonuclease Chain A"/>
    <property type="match status" value="2"/>
</dbReference>
<dbReference type="NCBIfam" id="TIGR04265">
    <property type="entry name" value="bac_cardiolipin"/>
    <property type="match status" value="1"/>
</dbReference>
<evidence type="ECO:0000256" key="1">
    <source>
        <dbReference type="ARBA" id="ARBA00004651"/>
    </source>
</evidence>
<dbReference type="PROSITE" id="PS50035">
    <property type="entry name" value="PLD"/>
    <property type="match status" value="2"/>
</dbReference>